<keyword evidence="1" id="KW-0479">Metal-binding</keyword>
<evidence type="ECO:0000256" key="5">
    <source>
        <dbReference type="SAM" id="MobiDB-lite"/>
    </source>
</evidence>
<evidence type="ECO:0000313" key="7">
    <source>
        <dbReference type="EMBL" id="KPI37469.1"/>
    </source>
</evidence>
<evidence type="ECO:0000256" key="1">
    <source>
        <dbReference type="ARBA" id="ARBA00022723"/>
    </source>
</evidence>
<sequence>MASNEPRAQQQSQPSNPDQSFSMLAVGDVEAVGAHCQMTYCHQLDFLPFRCDSCHSTFCLDHRSETAHNCPKAGEWARNRRRNSLNRSSTPNTTGTSTLTTSKPTLATGTQCYETSCKTFVNTPQSVGVRCDTCNRQYCLKHRLREEHDCKNVVPLGAKTTTSTLATNKEKIRFGFSRIRSWGKSQQSDLEKRMQELKPKPKPTSAAARTVALNKMKAAAKGDEKVPSEKRVYLHVEAEKETTRAKMPQMALWFSSEWSVGKVLDDAAKRLQVANSNNTVDEEETRLRVFHVDDGRVLDFGEKLGKAGVQSGHTIVLLRGVGPGAPSVRT</sequence>
<dbReference type="GO" id="GO:0008270">
    <property type="term" value="F:zinc ion binding"/>
    <property type="evidence" value="ECO:0007669"/>
    <property type="project" value="UniProtKB-KW"/>
</dbReference>
<dbReference type="AlphaFoldDB" id="A0A0N0NK66"/>
<feature type="domain" description="AN1-type" evidence="6">
    <location>
        <begin position="30"/>
        <end position="78"/>
    </location>
</feature>
<dbReference type="GO" id="GO:0005737">
    <property type="term" value="C:cytoplasm"/>
    <property type="evidence" value="ECO:0007669"/>
    <property type="project" value="TreeGrafter"/>
</dbReference>
<evidence type="ECO:0000256" key="4">
    <source>
        <dbReference type="PROSITE-ProRule" id="PRU00449"/>
    </source>
</evidence>
<gene>
    <name evidence="7" type="ORF">AB675_10272</name>
</gene>
<proteinExistence type="predicted"/>
<feature type="compositionally biased region" description="Low complexity" evidence="5">
    <location>
        <begin position="9"/>
        <end position="21"/>
    </location>
</feature>
<keyword evidence="2 4" id="KW-0863">Zinc-finger</keyword>
<dbReference type="STRING" id="1664694.A0A0N0NK66"/>
<dbReference type="EMBL" id="LFJN01000024">
    <property type="protein sequence ID" value="KPI37469.1"/>
    <property type="molecule type" value="Genomic_DNA"/>
</dbReference>
<evidence type="ECO:0000256" key="3">
    <source>
        <dbReference type="ARBA" id="ARBA00022833"/>
    </source>
</evidence>
<dbReference type="PANTHER" id="PTHR14677:SF40">
    <property type="entry name" value="CDC48-ASSOCIATED UBIQUITIN-LIKE_ZINC FINGER PROTEIN 1"/>
    <property type="match status" value="1"/>
</dbReference>
<dbReference type="Pfam" id="PF01428">
    <property type="entry name" value="zf-AN1"/>
    <property type="match status" value="2"/>
</dbReference>
<keyword evidence="8" id="KW-1185">Reference proteome</keyword>
<dbReference type="InterPro" id="IPR000058">
    <property type="entry name" value="Znf_AN1"/>
</dbReference>
<evidence type="ECO:0000313" key="8">
    <source>
        <dbReference type="Proteomes" id="UP000038010"/>
    </source>
</evidence>
<reference evidence="7 8" key="1">
    <citation type="submission" date="2015-06" db="EMBL/GenBank/DDBJ databases">
        <title>Draft genome of the ant-associated black yeast Phialophora attae CBS 131958.</title>
        <authorList>
            <person name="Moreno L.F."/>
            <person name="Stielow B.J."/>
            <person name="de Hoog S."/>
            <person name="Vicente V.A."/>
            <person name="Weiss V.A."/>
            <person name="de Vries M."/>
            <person name="Cruz L.M."/>
            <person name="Souza E.M."/>
        </authorList>
    </citation>
    <scope>NUCLEOTIDE SEQUENCE [LARGE SCALE GENOMIC DNA]</scope>
    <source>
        <strain evidence="7 8">CBS 131958</strain>
    </source>
</reference>
<dbReference type="InterPro" id="IPR057358">
    <property type="entry name" value="UBL_ZFAND1-like"/>
</dbReference>
<protein>
    <submittedName>
        <fullName evidence="7">AN1-type zinc finger protein 1</fullName>
    </submittedName>
</protein>
<dbReference type="Proteomes" id="UP000038010">
    <property type="component" value="Unassembled WGS sequence"/>
</dbReference>
<dbReference type="Pfam" id="PF25327">
    <property type="entry name" value="UBL_ZFAND1"/>
    <property type="match status" value="1"/>
</dbReference>
<dbReference type="PROSITE" id="PS51039">
    <property type="entry name" value="ZF_AN1"/>
    <property type="match status" value="2"/>
</dbReference>
<accession>A0A0N0NK66</accession>
<feature type="domain" description="AN1-type" evidence="6">
    <location>
        <begin position="106"/>
        <end position="158"/>
    </location>
</feature>
<comment type="caution">
    <text evidence="7">The sequence shown here is derived from an EMBL/GenBank/DDBJ whole genome shotgun (WGS) entry which is preliminary data.</text>
</comment>
<dbReference type="RefSeq" id="XP_017997432.1">
    <property type="nucleotide sequence ID" value="XM_018139032.1"/>
</dbReference>
<feature type="region of interest" description="Disordered" evidence="5">
    <location>
        <begin position="1"/>
        <end position="21"/>
    </location>
</feature>
<dbReference type="GeneID" id="28730912"/>
<dbReference type="PANTHER" id="PTHR14677">
    <property type="entry name" value="ARSENITE INDUCUBLE RNA ASSOCIATED PROTEIN AIP-1-RELATED"/>
    <property type="match status" value="1"/>
</dbReference>
<dbReference type="SMART" id="SM00154">
    <property type="entry name" value="ZnF_AN1"/>
    <property type="match status" value="2"/>
</dbReference>
<dbReference type="OrthoDB" id="431929at2759"/>
<organism evidence="7 8">
    <name type="scientific">Cyphellophora attinorum</name>
    <dbReference type="NCBI Taxonomy" id="1664694"/>
    <lineage>
        <taxon>Eukaryota</taxon>
        <taxon>Fungi</taxon>
        <taxon>Dikarya</taxon>
        <taxon>Ascomycota</taxon>
        <taxon>Pezizomycotina</taxon>
        <taxon>Eurotiomycetes</taxon>
        <taxon>Chaetothyriomycetidae</taxon>
        <taxon>Chaetothyriales</taxon>
        <taxon>Cyphellophoraceae</taxon>
        <taxon>Cyphellophora</taxon>
    </lineage>
</organism>
<evidence type="ECO:0000256" key="2">
    <source>
        <dbReference type="ARBA" id="ARBA00022771"/>
    </source>
</evidence>
<dbReference type="InterPro" id="IPR035896">
    <property type="entry name" value="AN1-like_Znf"/>
</dbReference>
<dbReference type="VEuPathDB" id="FungiDB:AB675_10272"/>
<name>A0A0N0NK66_9EURO</name>
<feature type="region of interest" description="Disordered" evidence="5">
    <location>
        <begin position="70"/>
        <end position="102"/>
    </location>
</feature>
<dbReference type="Gene3D" id="4.10.1110.10">
    <property type="entry name" value="AN1-like Zinc finger"/>
    <property type="match status" value="2"/>
</dbReference>
<evidence type="ECO:0000259" key="6">
    <source>
        <dbReference type="PROSITE" id="PS51039"/>
    </source>
</evidence>
<feature type="compositionally biased region" description="Low complexity" evidence="5">
    <location>
        <begin position="85"/>
        <end position="102"/>
    </location>
</feature>
<keyword evidence="3" id="KW-0862">Zinc</keyword>
<dbReference type="SUPFAM" id="SSF118310">
    <property type="entry name" value="AN1-like Zinc finger"/>
    <property type="match status" value="2"/>
</dbReference>